<name>A0ACC6TDP1_9MICC</name>
<sequence length="50" mass="5159">MTPESDDAAAYLGGLVEPLFKQLAAFPALTFAAVQGACLGVGLGCCWPRM</sequence>
<keyword evidence="2" id="KW-1185">Reference proteome</keyword>
<comment type="caution">
    <text evidence="1">The sequence shown here is derived from an EMBL/GenBank/DDBJ whole genome shotgun (WGS) entry which is preliminary data.</text>
</comment>
<proteinExistence type="predicted"/>
<protein>
    <submittedName>
        <fullName evidence="1">Enoyl-CoA hydratase/carnithine racemase</fullName>
    </submittedName>
</protein>
<organism evidence="1 2">
    <name type="scientific">Arthrobacter nitrophenolicus</name>
    <dbReference type="NCBI Taxonomy" id="683150"/>
    <lineage>
        <taxon>Bacteria</taxon>
        <taxon>Bacillati</taxon>
        <taxon>Actinomycetota</taxon>
        <taxon>Actinomycetes</taxon>
        <taxon>Micrococcales</taxon>
        <taxon>Micrococcaceae</taxon>
        <taxon>Arthrobacter</taxon>
    </lineage>
</organism>
<dbReference type="Proteomes" id="UP001549207">
    <property type="component" value="Unassembled WGS sequence"/>
</dbReference>
<evidence type="ECO:0000313" key="1">
    <source>
        <dbReference type="EMBL" id="MET3771765.1"/>
    </source>
</evidence>
<gene>
    <name evidence="1" type="ORF">ABIC98_001402</name>
</gene>
<accession>A0ACC6TDP1</accession>
<evidence type="ECO:0000313" key="2">
    <source>
        <dbReference type="Proteomes" id="UP001549207"/>
    </source>
</evidence>
<dbReference type="EMBL" id="JBEPNJ010000004">
    <property type="protein sequence ID" value="MET3771765.1"/>
    <property type="molecule type" value="Genomic_DNA"/>
</dbReference>
<reference evidence="1" key="1">
    <citation type="submission" date="2024-06" db="EMBL/GenBank/DDBJ databases">
        <title>Genomic Encyclopedia of Type Strains, Phase IV (KMG-IV): sequencing the most valuable type-strain genomes for metagenomic binning, comparative biology and taxonomic classification.</title>
        <authorList>
            <person name="Goeker M."/>
        </authorList>
    </citation>
    <scope>NUCLEOTIDE SEQUENCE</scope>
    <source>
        <strain evidence="1">SJCon</strain>
    </source>
</reference>